<name>A0A2G9TW84_TELCI</name>
<evidence type="ECO:0000256" key="1">
    <source>
        <dbReference type="ARBA" id="ARBA00022448"/>
    </source>
</evidence>
<sequence length="148" mass="16539">VLAIFQEVGVNKMLYFMVFGESLLNDAVTIVCYNLVIEFKELEEIGFMDDIRGTGVVTETTEELPLRDELVERIRFHGEITELNADLNTGDSIASSSQFGDGSVFDLDVITPKFHGPPSEVIVRFIMAQQEGPLGVEAAWEWLDDHAQ</sequence>
<dbReference type="Proteomes" id="UP000230423">
    <property type="component" value="Unassembled WGS sequence"/>
</dbReference>
<dbReference type="EMBL" id="KZ353174">
    <property type="protein sequence ID" value="PIO61692.1"/>
    <property type="molecule type" value="Genomic_DNA"/>
</dbReference>
<dbReference type="PANTHER" id="PTHR10110:SF126">
    <property type="entry name" value="NA(+)_H(+) EXCHANGER PROTEIN 7"/>
    <property type="match status" value="1"/>
</dbReference>
<keyword evidence="4" id="KW-1185">Reference proteome</keyword>
<organism evidence="3 4">
    <name type="scientific">Teladorsagia circumcincta</name>
    <name type="common">Brown stomach worm</name>
    <name type="synonym">Ostertagia circumcincta</name>
    <dbReference type="NCBI Taxonomy" id="45464"/>
    <lineage>
        <taxon>Eukaryota</taxon>
        <taxon>Metazoa</taxon>
        <taxon>Ecdysozoa</taxon>
        <taxon>Nematoda</taxon>
        <taxon>Chromadorea</taxon>
        <taxon>Rhabditida</taxon>
        <taxon>Rhabditina</taxon>
        <taxon>Rhabditomorpha</taxon>
        <taxon>Strongyloidea</taxon>
        <taxon>Trichostrongylidae</taxon>
        <taxon>Teladorsagia</taxon>
    </lineage>
</organism>
<dbReference type="AlphaFoldDB" id="A0A2G9TW84"/>
<evidence type="ECO:0000313" key="4">
    <source>
        <dbReference type="Proteomes" id="UP000230423"/>
    </source>
</evidence>
<evidence type="ECO:0008006" key="5">
    <source>
        <dbReference type="Google" id="ProtNLM"/>
    </source>
</evidence>
<proteinExistence type="predicted"/>
<dbReference type="Gene3D" id="6.10.140.1330">
    <property type="match status" value="1"/>
</dbReference>
<gene>
    <name evidence="3" type="ORF">TELCIR_16776</name>
</gene>
<dbReference type="PANTHER" id="PTHR10110">
    <property type="entry name" value="SODIUM/HYDROGEN EXCHANGER"/>
    <property type="match status" value="1"/>
</dbReference>
<dbReference type="OrthoDB" id="196264at2759"/>
<dbReference type="GO" id="GO:0005886">
    <property type="term" value="C:plasma membrane"/>
    <property type="evidence" value="ECO:0007669"/>
    <property type="project" value="TreeGrafter"/>
</dbReference>
<dbReference type="GO" id="GO:0015386">
    <property type="term" value="F:potassium:proton antiporter activity"/>
    <property type="evidence" value="ECO:0007669"/>
    <property type="project" value="TreeGrafter"/>
</dbReference>
<dbReference type="GO" id="GO:0015385">
    <property type="term" value="F:sodium:proton antiporter activity"/>
    <property type="evidence" value="ECO:0007669"/>
    <property type="project" value="InterPro"/>
</dbReference>
<evidence type="ECO:0000256" key="2">
    <source>
        <dbReference type="ARBA" id="ARBA00023065"/>
    </source>
</evidence>
<protein>
    <recommendedName>
        <fullName evidence="5">Cation/H+ exchanger domain-containing protein</fullName>
    </recommendedName>
</protein>
<feature type="non-terminal residue" evidence="3">
    <location>
        <position position="1"/>
    </location>
</feature>
<evidence type="ECO:0000313" key="3">
    <source>
        <dbReference type="EMBL" id="PIO61692.1"/>
    </source>
</evidence>
<dbReference type="InterPro" id="IPR018422">
    <property type="entry name" value="Cation/H_exchanger_CPA1"/>
</dbReference>
<accession>A0A2G9TW84</accession>
<dbReference type="GO" id="GO:0051453">
    <property type="term" value="P:regulation of intracellular pH"/>
    <property type="evidence" value="ECO:0007669"/>
    <property type="project" value="TreeGrafter"/>
</dbReference>
<dbReference type="GO" id="GO:0098719">
    <property type="term" value="P:sodium ion import across plasma membrane"/>
    <property type="evidence" value="ECO:0007669"/>
    <property type="project" value="TreeGrafter"/>
</dbReference>
<reference evidence="3 4" key="1">
    <citation type="submission" date="2015-09" db="EMBL/GenBank/DDBJ databases">
        <title>Draft genome of the parasitic nematode Teladorsagia circumcincta isolate WARC Sus (inbred).</title>
        <authorList>
            <person name="Mitreva M."/>
        </authorList>
    </citation>
    <scope>NUCLEOTIDE SEQUENCE [LARGE SCALE GENOMIC DNA]</scope>
    <source>
        <strain evidence="3 4">S</strain>
    </source>
</reference>
<keyword evidence="1" id="KW-0813">Transport</keyword>
<keyword evidence="2" id="KW-0406">Ion transport</keyword>